<keyword evidence="2" id="KW-1185">Reference proteome</keyword>
<reference evidence="1 2" key="1">
    <citation type="submission" date="2019-09" db="EMBL/GenBank/DDBJ databases">
        <title>Bird 10,000 Genomes (B10K) Project - Family phase.</title>
        <authorList>
            <person name="Zhang G."/>
        </authorList>
    </citation>
    <scope>NUCLEOTIDE SEQUENCE [LARGE SCALE GENOMIC DNA]</scope>
    <source>
        <strain evidence="1">OUT-0003</strain>
        <tissue evidence="1">Muscle</tissue>
    </source>
</reference>
<gene>
    <name evidence="1" type="primary">Cplane1_0</name>
    <name evidence="1" type="ORF">ALCTOR_R09364</name>
</gene>
<feature type="non-terminal residue" evidence="1">
    <location>
        <position position="1"/>
    </location>
</feature>
<dbReference type="GO" id="GO:0060271">
    <property type="term" value="P:cilium assembly"/>
    <property type="evidence" value="ECO:0007669"/>
    <property type="project" value="TreeGrafter"/>
</dbReference>
<protein>
    <submittedName>
        <fullName evidence="1">CPLN1 protein</fullName>
    </submittedName>
</protein>
<comment type="caution">
    <text evidence="1">The sequence shown here is derived from an EMBL/GenBank/DDBJ whole genome shotgun (WGS) entry which is preliminary data.</text>
</comment>
<dbReference type="EMBL" id="VZSD01011292">
    <property type="protein sequence ID" value="NWX75794.1"/>
    <property type="molecule type" value="Genomic_DNA"/>
</dbReference>
<dbReference type="GO" id="GO:0035869">
    <property type="term" value="C:ciliary transition zone"/>
    <property type="evidence" value="ECO:0007669"/>
    <property type="project" value="TreeGrafter"/>
</dbReference>
<accession>A0A7K6YVZ4</accession>
<dbReference type="PANTHER" id="PTHR14492:SF4">
    <property type="entry name" value="CILIOGENESIS AND PLANAR POLARITY EFFECTOR 1"/>
    <property type="match status" value="1"/>
</dbReference>
<dbReference type="InterPro" id="IPR028236">
    <property type="entry name" value="CPLANE1"/>
</dbReference>
<evidence type="ECO:0000313" key="1">
    <source>
        <dbReference type="EMBL" id="NWX75794.1"/>
    </source>
</evidence>
<dbReference type="Pfam" id="PF15392">
    <property type="entry name" value="Joubert"/>
    <property type="match status" value="1"/>
</dbReference>
<proteinExistence type="predicted"/>
<evidence type="ECO:0000313" key="2">
    <source>
        <dbReference type="Proteomes" id="UP000536033"/>
    </source>
</evidence>
<dbReference type="Proteomes" id="UP000536033">
    <property type="component" value="Unassembled WGS sequence"/>
</dbReference>
<dbReference type="AlphaFoldDB" id="A0A7K6YVZ4"/>
<feature type="non-terminal residue" evidence="1">
    <location>
        <position position="133"/>
    </location>
</feature>
<sequence>HCSLTSKDIKVFQKKKEEKDKALLSEHHSMRISQALSLMNEMLSETVVLPANERRPLSRTRSPQEYRKRHMASTKGQWEVFELCCCVVFFSCRGHLNSPVLSERSRTAAKPSFGQKVHHFTPTLGLTQSRGKN</sequence>
<organism evidence="1 2">
    <name type="scientific">Alca torda</name>
    <name type="common">Razorbill</name>
    <dbReference type="NCBI Taxonomy" id="28689"/>
    <lineage>
        <taxon>Eukaryota</taxon>
        <taxon>Metazoa</taxon>
        <taxon>Chordata</taxon>
        <taxon>Craniata</taxon>
        <taxon>Vertebrata</taxon>
        <taxon>Euteleostomi</taxon>
        <taxon>Archelosauria</taxon>
        <taxon>Archosauria</taxon>
        <taxon>Dinosauria</taxon>
        <taxon>Saurischia</taxon>
        <taxon>Theropoda</taxon>
        <taxon>Coelurosauria</taxon>
        <taxon>Aves</taxon>
        <taxon>Neognathae</taxon>
        <taxon>Neoaves</taxon>
        <taxon>Charadriiformes</taxon>
        <taxon>Alcidae</taxon>
        <taxon>Alca</taxon>
    </lineage>
</organism>
<dbReference type="PANTHER" id="PTHR14492">
    <property type="entry name" value="JBTS17"/>
    <property type="match status" value="1"/>
</dbReference>
<name>A0A7K6YVZ4_ALCTO</name>